<accession>A0A9Q9Y578</accession>
<feature type="compositionally biased region" description="Basic residues" evidence="1">
    <location>
        <begin position="293"/>
        <end position="343"/>
    </location>
</feature>
<reference evidence="3" key="1">
    <citation type="submission" date="2025-08" db="UniProtKB">
        <authorList>
            <consortium name="RefSeq"/>
        </authorList>
    </citation>
    <scope>IDENTIFICATION</scope>
    <source>
        <tissue evidence="3">Muscle</tissue>
    </source>
</reference>
<evidence type="ECO:0000313" key="3">
    <source>
        <dbReference type="RefSeq" id="XP_042613211.1"/>
    </source>
</evidence>
<feature type="compositionally biased region" description="Polar residues" evidence="1">
    <location>
        <begin position="176"/>
        <end position="193"/>
    </location>
</feature>
<feature type="compositionally biased region" description="Pro residues" evidence="1">
    <location>
        <begin position="136"/>
        <end position="148"/>
    </location>
</feature>
<dbReference type="GO" id="GO:0003729">
    <property type="term" value="F:mRNA binding"/>
    <property type="evidence" value="ECO:0007669"/>
    <property type="project" value="TreeGrafter"/>
</dbReference>
<dbReference type="AlphaFoldDB" id="A0A9Q9Y578"/>
<feature type="compositionally biased region" description="Low complexity" evidence="1">
    <location>
        <begin position="470"/>
        <end position="480"/>
    </location>
</feature>
<dbReference type="KEGG" id="ccar:109079939"/>
<sequence>MKIMWKTLHTLTAMRKTMSGMENITSKIQLPTMSADPRGNPAVHLPLGQRRGKRRRQEDTVEPTARLQPAETRGRKAERNTKETGPHLAQGGRGDTDLGAPKTNTKTRTNRRRGVQWSLPAGVLSTEAAAVVPAADPSPPPPASPNHPPDQMQSAGTIGTNRKEVTPATAHRRPSALTSQSRGRMATTASVSATAKIREPITRRGIKGTILRSLAPSPSSAQTHVSPHLRCAKHHADHPKSPGGPAAQMGEDGSADDSKPLSESLRRRGGRPRVREKTSHSPAHSSDTEPHTKTKNQKKRKACHSSKRHHRGRGQNRHRSSSVSPGRHKHTSKKKKGKSHGTARQRSSSWSSGGSSSRAHSREHGSSKNKSPHARQNNSRERDSPHHSDAERARRRSRSYSPIRKRRRDSPSFMEARRITSARKRPIPYYRPSPSSSSSGSGYSSSSRNRSRSFYSCSSYSRSRSRSRSRSPSPAHSYYSQSSYDSPGF</sequence>
<feature type="compositionally biased region" description="Basic and acidic residues" evidence="1">
    <location>
        <begin position="378"/>
        <end position="392"/>
    </location>
</feature>
<dbReference type="Proteomes" id="UP001155660">
    <property type="component" value="Chromosome A5"/>
</dbReference>
<evidence type="ECO:0000259" key="2">
    <source>
        <dbReference type="Pfam" id="PF15230"/>
    </source>
</evidence>
<organism evidence="3">
    <name type="scientific">Cyprinus carpio</name>
    <name type="common">Common carp</name>
    <dbReference type="NCBI Taxonomy" id="7962"/>
    <lineage>
        <taxon>Eukaryota</taxon>
        <taxon>Metazoa</taxon>
        <taxon>Chordata</taxon>
        <taxon>Craniata</taxon>
        <taxon>Vertebrata</taxon>
        <taxon>Euteleostomi</taxon>
        <taxon>Actinopterygii</taxon>
        <taxon>Neopterygii</taxon>
        <taxon>Teleostei</taxon>
        <taxon>Ostariophysi</taxon>
        <taxon>Cypriniformes</taxon>
        <taxon>Cyprinidae</taxon>
        <taxon>Cyprininae</taxon>
        <taxon>Cyprinus</taxon>
    </lineage>
</organism>
<evidence type="ECO:0000256" key="1">
    <source>
        <dbReference type="SAM" id="MobiDB-lite"/>
    </source>
</evidence>
<protein>
    <submittedName>
        <fullName evidence="3">Serine/arginine repetitive matrix protein 3-like isoform X1</fullName>
    </submittedName>
</protein>
<dbReference type="InterPro" id="IPR029360">
    <property type="entry name" value="SRRM_C"/>
</dbReference>
<dbReference type="RefSeq" id="XP_042613211.1">
    <property type="nucleotide sequence ID" value="XM_042757277.1"/>
</dbReference>
<feature type="compositionally biased region" description="Polar residues" evidence="1">
    <location>
        <begin position="216"/>
        <end position="225"/>
    </location>
</feature>
<feature type="region of interest" description="Disordered" evidence="1">
    <location>
        <begin position="31"/>
        <end position="489"/>
    </location>
</feature>
<dbReference type="GeneID" id="109079939"/>
<feature type="compositionally biased region" description="Low complexity" evidence="1">
    <location>
        <begin position="344"/>
        <end position="358"/>
    </location>
</feature>
<feature type="compositionally biased region" description="Low complexity" evidence="1">
    <location>
        <begin position="427"/>
        <end position="462"/>
    </location>
</feature>
<gene>
    <name evidence="3" type="primary">LOC109079939</name>
</gene>
<dbReference type="PANTHER" id="PTHR34755">
    <property type="entry name" value="SERINE/ARGININE REPETITIVE MATRIX PROTEIN 3-RELATED"/>
    <property type="match status" value="1"/>
</dbReference>
<dbReference type="InterPro" id="IPR052109">
    <property type="entry name" value="SRRM_Domain-Containing"/>
</dbReference>
<feature type="domain" description="Serine/arginine repetitive matrix protein C-terminal" evidence="2">
    <location>
        <begin position="374"/>
        <end position="432"/>
    </location>
</feature>
<feature type="compositionally biased region" description="Basic and acidic residues" evidence="1">
    <location>
        <begin position="72"/>
        <end position="85"/>
    </location>
</feature>
<proteinExistence type="predicted"/>
<feature type="compositionally biased region" description="Basic residues" evidence="1">
    <location>
        <begin position="393"/>
        <end position="408"/>
    </location>
</feature>
<feature type="compositionally biased region" description="Polar residues" evidence="1">
    <location>
        <begin position="151"/>
        <end position="160"/>
    </location>
</feature>
<dbReference type="PANTHER" id="PTHR34755:SF4">
    <property type="entry name" value="F-BOX DOMAIN-CONTAINING PROTEIN"/>
    <property type="match status" value="1"/>
</dbReference>
<name>A0A9Q9Y578_CYPCA</name>
<feature type="compositionally biased region" description="Basic and acidic residues" evidence="1">
    <location>
        <begin position="256"/>
        <end position="266"/>
    </location>
</feature>
<dbReference type="Pfam" id="PF15230">
    <property type="entry name" value="SRRM_C"/>
    <property type="match status" value="1"/>
</dbReference>